<keyword evidence="7" id="KW-1185">Reference proteome</keyword>
<sequence length="395" mass="42451">MRVLIAGLGENKEFGLRSLRDAGHFVGVIDLAHRIPVSLVDWWRAGDRFSADSMLAAARSADFDWDAVVCWEELSTDLARKVAEKLSVPATRMPAGHFRHKGTMHARLRELGIPTPQLGVAHTLPECQRLIDGQFPAVVKPTDYGGSGGVQIVRSPDELPAAFAFAMASARNGQVAVDRYVSGKEYSVESVTWALGKTEIITVTEKHLSKPPYFAEVGHVCPAVLSTADREQLERATVQVLDGLGMAAGVSHAEFRMAPDGPVLMEVAGRPAGDQVPRLVALATGWNLYLAELGAVVGTAVSPDTPSVESSAIRFFNSDGRTPFRHPVTLDNSITSPFSGVLQELCYFEHEGRVTDAPRGIGGRNGHAVLAGSAKQVRDALRVLDNGAPIYQGDK</sequence>
<gene>
    <name evidence="6" type="ORF">GCM10009864_72590</name>
</gene>
<dbReference type="PANTHER" id="PTHR43585">
    <property type="entry name" value="FUMIPYRROLE BIOSYNTHESIS PROTEIN C"/>
    <property type="match status" value="1"/>
</dbReference>
<dbReference type="PANTHER" id="PTHR43585:SF2">
    <property type="entry name" value="ATP-GRASP ENZYME FSQD"/>
    <property type="match status" value="1"/>
</dbReference>
<feature type="domain" description="ATP-grasp" evidence="5">
    <location>
        <begin position="105"/>
        <end position="297"/>
    </location>
</feature>
<evidence type="ECO:0000256" key="2">
    <source>
        <dbReference type="ARBA" id="ARBA00022741"/>
    </source>
</evidence>
<dbReference type="InterPro" id="IPR052032">
    <property type="entry name" value="ATP-dep_AA_Ligase"/>
</dbReference>
<dbReference type="SUPFAM" id="SSF56059">
    <property type="entry name" value="Glutathione synthetase ATP-binding domain-like"/>
    <property type="match status" value="1"/>
</dbReference>
<dbReference type="Pfam" id="PF13535">
    <property type="entry name" value="ATP-grasp_4"/>
    <property type="match status" value="1"/>
</dbReference>
<proteinExistence type="predicted"/>
<accession>A0ABN3SXU4</accession>
<keyword evidence="1" id="KW-0436">Ligase</keyword>
<dbReference type="EMBL" id="BAAARK010000043">
    <property type="protein sequence ID" value="GAA2688195.1"/>
    <property type="molecule type" value="Genomic_DNA"/>
</dbReference>
<evidence type="ECO:0000256" key="4">
    <source>
        <dbReference type="PROSITE-ProRule" id="PRU00409"/>
    </source>
</evidence>
<name>A0ABN3SXU4_9ACTN</name>
<evidence type="ECO:0000256" key="3">
    <source>
        <dbReference type="ARBA" id="ARBA00022840"/>
    </source>
</evidence>
<reference evidence="6 7" key="1">
    <citation type="journal article" date="2019" name="Int. J. Syst. Evol. Microbiol.">
        <title>The Global Catalogue of Microorganisms (GCM) 10K type strain sequencing project: providing services to taxonomists for standard genome sequencing and annotation.</title>
        <authorList>
            <consortium name="The Broad Institute Genomics Platform"/>
            <consortium name="The Broad Institute Genome Sequencing Center for Infectious Disease"/>
            <person name="Wu L."/>
            <person name="Ma J."/>
        </authorList>
    </citation>
    <scope>NUCLEOTIDE SEQUENCE [LARGE SCALE GENOMIC DNA]</scope>
    <source>
        <strain evidence="6 7">JCM 16374</strain>
    </source>
</reference>
<evidence type="ECO:0000313" key="7">
    <source>
        <dbReference type="Proteomes" id="UP001500994"/>
    </source>
</evidence>
<keyword evidence="3 4" id="KW-0067">ATP-binding</keyword>
<dbReference type="InterPro" id="IPR011761">
    <property type="entry name" value="ATP-grasp"/>
</dbReference>
<evidence type="ECO:0000259" key="5">
    <source>
        <dbReference type="PROSITE" id="PS50975"/>
    </source>
</evidence>
<dbReference type="Gene3D" id="3.30.470.20">
    <property type="entry name" value="ATP-grasp fold, B domain"/>
    <property type="match status" value="1"/>
</dbReference>
<dbReference type="Proteomes" id="UP001500994">
    <property type="component" value="Unassembled WGS sequence"/>
</dbReference>
<comment type="caution">
    <text evidence="6">The sequence shown here is derived from an EMBL/GenBank/DDBJ whole genome shotgun (WGS) entry which is preliminary data.</text>
</comment>
<protein>
    <submittedName>
        <fullName evidence="6">ATP-grasp domain-containing protein</fullName>
    </submittedName>
</protein>
<keyword evidence="2 4" id="KW-0547">Nucleotide-binding</keyword>
<dbReference type="PROSITE" id="PS50975">
    <property type="entry name" value="ATP_GRASP"/>
    <property type="match status" value="1"/>
</dbReference>
<evidence type="ECO:0000256" key="1">
    <source>
        <dbReference type="ARBA" id="ARBA00022598"/>
    </source>
</evidence>
<evidence type="ECO:0000313" key="6">
    <source>
        <dbReference type="EMBL" id="GAA2688195.1"/>
    </source>
</evidence>
<organism evidence="6 7">
    <name type="scientific">Streptomyces lunalinharesii</name>
    <dbReference type="NCBI Taxonomy" id="333384"/>
    <lineage>
        <taxon>Bacteria</taxon>
        <taxon>Bacillati</taxon>
        <taxon>Actinomycetota</taxon>
        <taxon>Actinomycetes</taxon>
        <taxon>Kitasatosporales</taxon>
        <taxon>Streptomycetaceae</taxon>
        <taxon>Streptomyces</taxon>
    </lineage>
</organism>
<dbReference type="RefSeq" id="WP_344583755.1">
    <property type="nucleotide sequence ID" value="NZ_BAAARK010000043.1"/>
</dbReference>